<accession>T1GWN5</accession>
<evidence type="ECO:0000256" key="4">
    <source>
        <dbReference type="ARBA" id="ARBA00022729"/>
    </source>
</evidence>
<dbReference type="FunFam" id="2.60.40.60:FF:000013">
    <property type="entry name" value="Cadherin EGF LAG seven-pass G-type receptor"/>
    <property type="match status" value="1"/>
</dbReference>
<feature type="domain" description="Cadherin" evidence="11">
    <location>
        <begin position="56"/>
        <end position="165"/>
    </location>
</feature>
<dbReference type="GO" id="GO:0001736">
    <property type="term" value="P:establishment of planar polarity"/>
    <property type="evidence" value="ECO:0007669"/>
    <property type="project" value="UniProtKB-ARBA"/>
</dbReference>
<name>T1GWN5_MEGSC</name>
<evidence type="ECO:0000256" key="3">
    <source>
        <dbReference type="ARBA" id="ARBA00022692"/>
    </source>
</evidence>
<dbReference type="InterPro" id="IPR015919">
    <property type="entry name" value="Cadherin-like_sf"/>
</dbReference>
<keyword evidence="3" id="KW-0812">Transmembrane</keyword>
<dbReference type="GO" id="GO:0005509">
    <property type="term" value="F:calcium ion binding"/>
    <property type="evidence" value="ECO:0007669"/>
    <property type="project" value="UniProtKB-UniRule"/>
</dbReference>
<dbReference type="EMBL" id="CAQQ02124051">
    <property type="status" value="NOT_ANNOTATED_CDS"/>
    <property type="molecule type" value="Genomic_DNA"/>
</dbReference>
<evidence type="ECO:0000256" key="2">
    <source>
        <dbReference type="ARBA" id="ARBA00022536"/>
    </source>
</evidence>
<evidence type="ECO:0000313" key="12">
    <source>
        <dbReference type="EnsemblMetazoa" id="MESCA008213-PA"/>
    </source>
</evidence>
<dbReference type="Gene3D" id="2.60.40.60">
    <property type="entry name" value="Cadherins"/>
    <property type="match status" value="4"/>
</dbReference>
<keyword evidence="13" id="KW-1185">Reference proteome</keyword>
<keyword evidence="4" id="KW-0732">Signal</keyword>
<protein>
    <recommendedName>
        <fullName evidence="11">Cadherin domain-containing protein</fullName>
    </recommendedName>
</protein>
<keyword evidence="7" id="KW-1133">Transmembrane helix</keyword>
<feature type="domain" description="Cadherin" evidence="11">
    <location>
        <begin position="1"/>
        <end position="55"/>
    </location>
</feature>
<evidence type="ECO:0000313" key="13">
    <source>
        <dbReference type="Proteomes" id="UP000015102"/>
    </source>
</evidence>
<dbReference type="EMBL" id="CAQQ02124050">
    <property type="status" value="NOT_ANNOTATED_CDS"/>
    <property type="molecule type" value="Genomic_DNA"/>
</dbReference>
<dbReference type="SUPFAM" id="SSF49313">
    <property type="entry name" value="Cadherin-like"/>
    <property type="match status" value="4"/>
</dbReference>
<dbReference type="Pfam" id="PF00028">
    <property type="entry name" value="Cadherin"/>
    <property type="match status" value="3"/>
</dbReference>
<dbReference type="GO" id="GO:0007163">
    <property type="term" value="P:establishment or maintenance of cell polarity"/>
    <property type="evidence" value="ECO:0007669"/>
    <property type="project" value="UniProtKB-ARBA"/>
</dbReference>
<keyword evidence="6 10" id="KW-0106">Calcium</keyword>
<dbReference type="GO" id="GO:0048513">
    <property type="term" value="P:animal organ development"/>
    <property type="evidence" value="ECO:0007669"/>
    <property type="project" value="UniProtKB-ARBA"/>
</dbReference>
<evidence type="ECO:0000256" key="8">
    <source>
        <dbReference type="ARBA" id="ARBA00023136"/>
    </source>
</evidence>
<keyword evidence="2" id="KW-0245">EGF-like domain</keyword>
<reference evidence="13" key="1">
    <citation type="submission" date="2013-02" db="EMBL/GenBank/DDBJ databases">
        <authorList>
            <person name="Hughes D."/>
        </authorList>
    </citation>
    <scope>NUCLEOTIDE SEQUENCE</scope>
    <source>
        <strain>Durham</strain>
        <strain evidence="13">NC isolate 2 -- Noor lab</strain>
    </source>
</reference>
<dbReference type="Proteomes" id="UP000015102">
    <property type="component" value="Unassembled WGS sequence"/>
</dbReference>
<dbReference type="OMA" id="YRIATIH"/>
<dbReference type="EnsemblMetazoa" id="MESCA008213-RA">
    <property type="protein sequence ID" value="MESCA008213-PA"/>
    <property type="gene ID" value="MESCA008213"/>
</dbReference>
<dbReference type="GO" id="GO:0030855">
    <property type="term" value="P:epithelial cell differentiation"/>
    <property type="evidence" value="ECO:0007669"/>
    <property type="project" value="UniProtKB-ARBA"/>
</dbReference>
<dbReference type="EMBL" id="CAQQ02124049">
    <property type="status" value="NOT_ANNOTATED_CDS"/>
    <property type="molecule type" value="Genomic_DNA"/>
</dbReference>
<evidence type="ECO:0000256" key="10">
    <source>
        <dbReference type="PROSITE-ProRule" id="PRU00043"/>
    </source>
</evidence>
<evidence type="ECO:0000256" key="1">
    <source>
        <dbReference type="ARBA" id="ARBA00004370"/>
    </source>
</evidence>
<keyword evidence="8" id="KW-0472">Membrane</keyword>
<feature type="domain" description="Cadherin" evidence="11">
    <location>
        <begin position="166"/>
        <end position="271"/>
    </location>
</feature>
<evidence type="ECO:0000256" key="6">
    <source>
        <dbReference type="ARBA" id="ARBA00022837"/>
    </source>
</evidence>
<dbReference type="STRING" id="36166.T1GWN5"/>
<dbReference type="HOGENOM" id="CLU_068601_1_0_1"/>
<dbReference type="PROSITE" id="PS50268">
    <property type="entry name" value="CADHERIN_2"/>
    <property type="match status" value="4"/>
</dbReference>
<dbReference type="SMART" id="SM00112">
    <property type="entry name" value="CA"/>
    <property type="match status" value="3"/>
</dbReference>
<dbReference type="AlphaFoldDB" id="T1GWN5"/>
<evidence type="ECO:0000256" key="5">
    <source>
        <dbReference type="ARBA" id="ARBA00022737"/>
    </source>
</evidence>
<dbReference type="GO" id="GO:0007424">
    <property type="term" value="P:open tracheal system development"/>
    <property type="evidence" value="ECO:0007669"/>
    <property type="project" value="UniProtKB-ARBA"/>
</dbReference>
<sequence>TSQNGKGLITVAQPLDYKQERRFLLVITATDSGGRSDSANVNINITDANNFAPVFENAPYSASVFEDDPIGTTVLVVSAIDADVGINAQITYSLNEESVNGIASNDPFAINPQTGAIVTTASLDRETTGNYLLTVTARDGGNPSLSDTTDIEITVTDVNDNPPQFKVPLYHASIKEDALIGTSVAQLSATDPDLGLNGRVKYLLSDKDIEDGSFVVDPTSGTIRTNKVLDRESVPVYHLQAVAVDKGSPPMSSTVEVQVKLEDVNDNPPSFPSDKIILYVAENSPVGSVVGEIHAHDPDEGENARVHYSIIGGDDSNHFSLVTRPGSERAQLLTMTELDYDHPGKSLN</sequence>
<dbReference type="GO" id="GO:0007156">
    <property type="term" value="P:homophilic cell adhesion via plasma membrane adhesion molecules"/>
    <property type="evidence" value="ECO:0007669"/>
    <property type="project" value="InterPro"/>
</dbReference>
<dbReference type="GO" id="GO:0005886">
    <property type="term" value="C:plasma membrane"/>
    <property type="evidence" value="ECO:0007669"/>
    <property type="project" value="InterPro"/>
</dbReference>
<dbReference type="PRINTS" id="PR00205">
    <property type="entry name" value="CADHERIN"/>
</dbReference>
<proteinExistence type="predicted"/>
<evidence type="ECO:0000259" key="11">
    <source>
        <dbReference type="PROSITE" id="PS50268"/>
    </source>
</evidence>
<dbReference type="InterPro" id="IPR020894">
    <property type="entry name" value="Cadherin_CS"/>
</dbReference>
<comment type="subcellular location">
    <subcellularLocation>
        <location evidence="1">Membrane</location>
    </subcellularLocation>
</comment>
<keyword evidence="5" id="KW-0677">Repeat</keyword>
<organism evidence="12 13">
    <name type="scientific">Megaselia scalaris</name>
    <name type="common">Humpbacked fly</name>
    <name type="synonym">Phora scalaris</name>
    <dbReference type="NCBI Taxonomy" id="36166"/>
    <lineage>
        <taxon>Eukaryota</taxon>
        <taxon>Metazoa</taxon>
        <taxon>Ecdysozoa</taxon>
        <taxon>Arthropoda</taxon>
        <taxon>Hexapoda</taxon>
        <taxon>Insecta</taxon>
        <taxon>Pterygota</taxon>
        <taxon>Neoptera</taxon>
        <taxon>Endopterygota</taxon>
        <taxon>Diptera</taxon>
        <taxon>Brachycera</taxon>
        <taxon>Muscomorpha</taxon>
        <taxon>Platypezoidea</taxon>
        <taxon>Phoridae</taxon>
        <taxon>Megaseliini</taxon>
        <taxon>Megaselia</taxon>
    </lineage>
</organism>
<dbReference type="PROSITE" id="PS00232">
    <property type="entry name" value="CADHERIN_1"/>
    <property type="match status" value="2"/>
</dbReference>
<evidence type="ECO:0000256" key="9">
    <source>
        <dbReference type="ARBA" id="ARBA00023157"/>
    </source>
</evidence>
<dbReference type="FunFam" id="2.60.40.60:FF:000010">
    <property type="entry name" value="Cadherin EGF LAG seven-pass G-type receptor 3"/>
    <property type="match status" value="1"/>
</dbReference>
<dbReference type="PANTHER" id="PTHR24026">
    <property type="entry name" value="FAT ATYPICAL CADHERIN-RELATED"/>
    <property type="match status" value="1"/>
</dbReference>
<feature type="domain" description="Cadherin" evidence="11">
    <location>
        <begin position="272"/>
        <end position="341"/>
    </location>
</feature>
<evidence type="ECO:0000256" key="7">
    <source>
        <dbReference type="ARBA" id="ARBA00022989"/>
    </source>
</evidence>
<keyword evidence="9" id="KW-1015">Disulfide bond</keyword>
<dbReference type="CDD" id="cd11304">
    <property type="entry name" value="Cadherin_repeat"/>
    <property type="match status" value="4"/>
</dbReference>
<dbReference type="PANTHER" id="PTHR24026:SF51">
    <property type="entry name" value="PROTOCADHERIN-LIKE WING POLARITY PROTEIN STAN"/>
    <property type="match status" value="1"/>
</dbReference>
<dbReference type="InterPro" id="IPR002126">
    <property type="entry name" value="Cadherin-like_dom"/>
</dbReference>
<reference evidence="12" key="2">
    <citation type="submission" date="2015-06" db="UniProtKB">
        <authorList>
            <consortium name="EnsemblMetazoa"/>
        </authorList>
    </citation>
    <scope>IDENTIFICATION</scope>
</reference>